<evidence type="ECO:0000256" key="5">
    <source>
        <dbReference type="SAM" id="Coils"/>
    </source>
</evidence>
<proteinExistence type="predicted"/>
<feature type="region of interest" description="Disordered" evidence="6">
    <location>
        <begin position="40"/>
        <end position="174"/>
    </location>
</feature>
<feature type="compositionally biased region" description="Polar residues" evidence="6">
    <location>
        <begin position="90"/>
        <end position="112"/>
    </location>
</feature>
<keyword evidence="2" id="KW-0805">Transcription regulation</keyword>
<keyword evidence="9" id="KW-1185">Reference proteome</keyword>
<keyword evidence="3" id="KW-0804">Transcription</keyword>
<organism evidence="8 9">
    <name type="scientific">Aspergillus ibericus CBS 121593</name>
    <dbReference type="NCBI Taxonomy" id="1448316"/>
    <lineage>
        <taxon>Eukaryota</taxon>
        <taxon>Fungi</taxon>
        <taxon>Dikarya</taxon>
        <taxon>Ascomycota</taxon>
        <taxon>Pezizomycotina</taxon>
        <taxon>Eurotiomycetes</taxon>
        <taxon>Eurotiomycetidae</taxon>
        <taxon>Eurotiales</taxon>
        <taxon>Aspergillaceae</taxon>
        <taxon>Aspergillus</taxon>
        <taxon>Aspergillus subgen. Circumdati</taxon>
    </lineage>
</organism>
<feature type="compositionally biased region" description="Polar residues" evidence="6">
    <location>
        <begin position="60"/>
        <end position="80"/>
    </location>
</feature>
<dbReference type="STRING" id="1448316.A0A395GVS4"/>
<feature type="compositionally biased region" description="Polar residues" evidence="6">
    <location>
        <begin position="290"/>
        <end position="300"/>
    </location>
</feature>
<evidence type="ECO:0000256" key="1">
    <source>
        <dbReference type="ARBA" id="ARBA00004123"/>
    </source>
</evidence>
<dbReference type="GO" id="GO:0003700">
    <property type="term" value="F:DNA-binding transcription factor activity"/>
    <property type="evidence" value="ECO:0007669"/>
    <property type="project" value="InterPro"/>
</dbReference>
<dbReference type="Proteomes" id="UP000249402">
    <property type="component" value="Unassembled WGS sequence"/>
</dbReference>
<evidence type="ECO:0000313" key="8">
    <source>
        <dbReference type="EMBL" id="RAK99502.1"/>
    </source>
</evidence>
<protein>
    <recommendedName>
        <fullName evidence="7">BZIP domain-containing protein</fullName>
    </recommendedName>
</protein>
<dbReference type="InterPro" id="IPR004827">
    <property type="entry name" value="bZIP"/>
</dbReference>
<dbReference type="SMART" id="SM00338">
    <property type="entry name" value="BRLZ"/>
    <property type="match status" value="1"/>
</dbReference>
<dbReference type="AlphaFoldDB" id="A0A395GVS4"/>
<dbReference type="InterPro" id="IPR046347">
    <property type="entry name" value="bZIP_sf"/>
</dbReference>
<comment type="subcellular location">
    <subcellularLocation>
        <location evidence="1">Nucleus</location>
    </subcellularLocation>
</comment>
<reference evidence="8 9" key="1">
    <citation type="submission" date="2018-02" db="EMBL/GenBank/DDBJ databases">
        <title>The genomes of Aspergillus section Nigri reveals drivers in fungal speciation.</title>
        <authorList>
            <consortium name="DOE Joint Genome Institute"/>
            <person name="Vesth T.C."/>
            <person name="Nybo J."/>
            <person name="Theobald S."/>
            <person name="Brandl J."/>
            <person name="Frisvad J.C."/>
            <person name="Nielsen K.F."/>
            <person name="Lyhne E.K."/>
            <person name="Kogle M.E."/>
            <person name="Kuo A."/>
            <person name="Riley R."/>
            <person name="Clum A."/>
            <person name="Nolan M."/>
            <person name="Lipzen A."/>
            <person name="Salamov A."/>
            <person name="Henrissat B."/>
            <person name="Wiebenga A."/>
            <person name="De vries R.P."/>
            <person name="Grigoriev I.V."/>
            <person name="Mortensen U.H."/>
            <person name="Andersen M.R."/>
            <person name="Baker S.E."/>
        </authorList>
    </citation>
    <scope>NUCLEOTIDE SEQUENCE [LARGE SCALE GENOMIC DNA]</scope>
    <source>
        <strain evidence="8 9">CBS 121593</strain>
    </source>
</reference>
<dbReference type="GeneID" id="37220786"/>
<keyword evidence="5" id="KW-0175">Coiled coil</keyword>
<feature type="coiled-coil region" evidence="5">
    <location>
        <begin position="183"/>
        <end position="210"/>
    </location>
</feature>
<evidence type="ECO:0000259" key="7">
    <source>
        <dbReference type="PROSITE" id="PS50217"/>
    </source>
</evidence>
<feature type="compositionally biased region" description="Low complexity" evidence="6">
    <location>
        <begin position="113"/>
        <end position="122"/>
    </location>
</feature>
<evidence type="ECO:0000256" key="6">
    <source>
        <dbReference type="SAM" id="MobiDB-lite"/>
    </source>
</evidence>
<evidence type="ECO:0000256" key="2">
    <source>
        <dbReference type="ARBA" id="ARBA00023015"/>
    </source>
</evidence>
<feature type="region of interest" description="Disordered" evidence="6">
    <location>
        <begin position="1"/>
        <end position="23"/>
    </location>
</feature>
<feature type="region of interest" description="Disordered" evidence="6">
    <location>
        <begin position="239"/>
        <end position="300"/>
    </location>
</feature>
<dbReference type="VEuPathDB" id="FungiDB:BO80DRAFT_359216"/>
<evidence type="ECO:0000256" key="3">
    <source>
        <dbReference type="ARBA" id="ARBA00023163"/>
    </source>
</evidence>
<name>A0A395GVS4_9EURO</name>
<dbReference type="CDD" id="cd14687">
    <property type="entry name" value="bZIP_ATF2"/>
    <property type="match status" value="1"/>
</dbReference>
<keyword evidence="4" id="KW-0539">Nucleus</keyword>
<dbReference type="Gene3D" id="1.20.5.170">
    <property type="match status" value="1"/>
</dbReference>
<dbReference type="Pfam" id="PF00170">
    <property type="entry name" value="bZIP_1"/>
    <property type="match status" value="1"/>
</dbReference>
<dbReference type="GO" id="GO:0005634">
    <property type="term" value="C:nucleus"/>
    <property type="evidence" value="ECO:0007669"/>
    <property type="project" value="UniProtKB-SubCell"/>
</dbReference>
<dbReference type="RefSeq" id="XP_025573830.1">
    <property type="nucleotide sequence ID" value="XM_025715921.1"/>
</dbReference>
<dbReference type="PROSITE" id="PS50217">
    <property type="entry name" value="BZIP"/>
    <property type="match status" value="1"/>
</dbReference>
<evidence type="ECO:0000256" key="4">
    <source>
        <dbReference type="ARBA" id="ARBA00023242"/>
    </source>
</evidence>
<dbReference type="SUPFAM" id="SSF57959">
    <property type="entry name" value="Leucine zipper domain"/>
    <property type="match status" value="1"/>
</dbReference>
<gene>
    <name evidence="8" type="ORF">BO80DRAFT_359216</name>
</gene>
<evidence type="ECO:0000313" key="9">
    <source>
        <dbReference type="Proteomes" id="UP000249402"/>
    </source>
</evidence>
<feature type="compositionally biased region" description="Basic and acidic residues" evidence="6">
    <location>
        <begin position="148"/>
        <end position="162"/>
    </location>
</feature>
<dbReference type="PANTHER" id="PTHR19304">
    <property type="entry name" value="CYCLIC-AMP RESPONSE ELEMENT BINDING PROTEIN"/>
    <property type="match status" value="1"/>
</dbReference>
<sequence>MEDQASFGQPGVPGATGATPSQFTNANSVVASGYLTMPLAPDDSIWPFVTPTWQEKSEPQAFTNSGLEQSLKNSHLRNGQPTPPPLEGMYQSSQYDAYNDPTYAQPTPRGSFSQQVQPSEVQPSEERPPKRRRPNAPKSSSPDPNDGEAERLKREKFLERNRVAASKCRQKKKQHTEQLMSQHDELALQKSQLLSEADRLRSELLSLKNELLRHSRCGDEAINLHLSQMVRNITYQDTAASEMRSGPDSLTSGSPNMAAPPQSLSFGFDSPIQMPSTSDSLDAPSHQDSEQTLASDGSYSFTDDTFEALIDA</sequence>
<dbReference type="OrthoDB" id="295274at2759"/>
<dbReference type="PROSITE" id="PS00036">
    <property type="entry name" value="BZIP_BASIC"/>
    <property type="match status" value="1"/>
</dbReference>
<dbReference type="InterPro" id="IPR051027">
    <property type="entry name" value="bZIP_transcription_factors"/>
</dbReference>
<dbReference type="EMBL" id="KZ824446">
    <property type="protein sequence ID" value="RAK99502.1"/>
    <property type="molecule type" value="Genomic_DNA"/>
</dbReference>
<feature type="domain" description="BZIP" evidence="7">
    <location>
        <begin position="151"/>
        <end position="214"/>
    </location>
</feature>
<accession>A0A395GVS4</accession>